<comment type="caution">
    <text evidence="2">The sequence shown here is derived from an EMBL/GenBank/DDBJ whole genome shotgun (WGS) entry which is preliminary data.</text>
</comment>
<organism evidence="2 3">
    <name type="scientific">Candidatus Yonathbacteria bacterium RIFCSPHIGHO2_02_FULL_44_14</name>
    <dbReference type="NCBI Taxonomy" id="1802724"/>
    <lineage>
        <taxon>Bacteria</taxon>
        <taxon>Candidatus Yonathiibacteriota</taxon>
    </lineage>
</organism>
<dbReference type="PANTHER" id="PTHR35458:SF2">
    <property type="entry name" value="SLR0755 PROTEIN"/>
    <property type="match status" value="1"/>
</dbReference>
<dbReference type="Gene3D" id="3.40.50.1010">
    <property type="entry name" value="5'-nuclease"/>
    <property type="match status" value="1"/>
</dbReference>
<dbReference type="Proteomes" id="UP000179118">
    <property type="component" value="Unassembled WGS sequence"/>
</dbReference>
<evidence type="ECO:0000259" key="1">
    <source>
        <dbReference type="Pfam" id="PF01936"/>
    </source>
</evidence>
<gene>
    <name evidence="2" type="ORF">A3D51_03985</name>
</gene>
<reference evidence="2 3" key="1">
    <citation type="journal article" date="2016" name="Nat. Commun.">
        <title>Thousands of microbial genomes shed light on interconnected biogeochemical processes in an aquifer system.</title>
        <authorList>
            <person name="Anantharaman K."/>
            <person name="Brown C.T."/>
            <person name="Hug L.A."/>
            <person name="Sharon I."/>
            <person name="Castelle C.J."/>
            <person name="Probst A.J."/>
            <person name="Thomas B.C."/>
            <person name="Singh A."/>
            <person name="Wilkins M.J."/>
            <person name="Karaoz U."/>
            <person name="Brodie E.L."/>
            <person name="Williams K.H."/>
            <person name="Hubbard S.S."/>
            <person name="Banfield J.F."/>
        </authorList>
    </citation>
    <scope>NUCLEOTIDE SEQUENCE [LARGE SCALE GENOMIC DNA]</scope>
</reference>
<sequence length="175" mass="19907">MKSLKKNVAYIDGANLHNGIKSLSWKFDYARFRVWLHEKYGVEQAYLFLGMMPKYKELCRSLQEQGYTLIFKEVIYNNDGKAKGNCDADIVVLAMQDAYENKFDGTVLVSSDGDYAPLVKFLISKQKVTAVVSPYETKKCSILLKRTEVKISYIADQRTILESRKEKAPNADGIA</sequence>
<name>A0A1G2S6L8_9BACT</name>
<feature type="domain" description="NYN" evidence="1">
    <location>
        <begin position="10"/>
        <end position="137"/>
    </location>
</feature>
<accession>A0A1G2S6L8</accession>
<dbReference type="InterPro" id="IPR021139">
    <property type="entry name" value="NYN"/>
</dbReference>
<evidence type="ECO:0000313" key="2">
    <source>
        <dbReference type="EMBL" id="OHA80696.1"/>
    </source>
</evidence>
<protein>
    <recommendedName>
        <fullName evidence="1">NYN domain-containing protein</fullName>
    </recommendedName>
</protein>
<proteinExistence type="predicted"/>
<dbReference type="PANTHER" id="PTHR35458">
    <property type="entry name" value="SLR0755 PROTEIN"/>
    <property type="match status" value="1"/>
</dbReference>
<dbReference type="EMBL" id="MHUT01000017">
    <property type="protein sequence ID" value="OHA80696.1"/>
    <property type="molecule type" value="Genomic_DNA"/>
</dbReference>
<dbReference type="Pfam" id="PF01936">
    <property type="entry name" value="NYN"/>
    <property type="match status" value="1"/>
</dbReference>
<dbReference type="InterPro" id="IPR047140">
    <property type="entry name" value="LabA"/>
</dbReference>
<evidence type="ECO:0000313" key="3">
    <source>
        <dbReference type="Proteomes" id="UP000179118"/>
    </source>
</evidence>
<dbReference type="AlphaFoldDB" id="A0A1G2S6L8"/>
<dbReference type="GO" id="GO:0004540">
    <property type="term" value="F:RNA nuclease activity"/>
    <property type="evidence" value="ECO:0007669"/>
    <property type="project" value="InterPro"/>
</dbReference>